<dbReference type="RefSeq" id="WP_071502241.1">
    <property type="nucleotide sequence ID" value="NZ_MORL01000002.1"/>
</dbReference>
<dbReference type="Proteomes" id="UP000181790">
    <property type="component" value="Unassembled WGS sequence"/>
</dbReference>
<comment type="caution">
    <text evidence="1">The sequence shown here is derived from an EMBL/GenBank/DDBJ whole genome shotgun (WGS) entry which is preliminary data.</text>
</comment>
<dbReference type="InterPro" id="IPR032710">
    <property type="entry name" value="NTF2-like_dom_sf"/>
</dbReference>
<dbReference type="EMBL" id="MORL01000002">
    <property type="protein sequence ID" value="OIN60446.1"/>
    <property type="molecule type" value="Genomic_DNA"/>
</dbReference>
<accession>A0A1S2VQJ4</accession>
<keyword evidence="2" id="KW-1185">Reference proteome</keyword>
<dbReference type="PROSITE" id="PS51257">
    <property type="entry name" value="PROKAR_LIPOPROTEIN"/>
    <property type="match status" value="1"/>
</dbReference>
<dbReference type="OrthoDB" id="963577at2"/>
<reference evidence="1 2" key="1">
    <citation type="submission" date="2016-10" db="EMBL/GenBank/DDBJ databases">
        <title>Arsenicibacter rosenii gen. nov., sp. nov., an efficient arsenic-methylating bacterium isolated from an arsenic-contaminated paddy soil.</title>
        <authorList>
            <person name="Huang K."/>
        </authorList>
    </citation>
    <scope>NUCLEOTIDE SEQUENCE [LARGE SCALE GENOMIC DNA]</scope>
    <source>
        <strain evidence="1 2">SM-1</strain>
    </source>
</reference>
<dbReference type="AlphaFoldDB" id="A0A1S2VQJ4"/>
<name>A0A1S2VQJ4_9BACT</name>
<gene>
    <name evidence="1" type="ORF">BLX24_06395</name>
</gene>
<proteinExistence type="predicted"/>
<evidence type="ECO:0008006" key="3">
    <source>
        <dbReference type="Google" id="ProtNLM"/>
    </source>
</evidence>
<evidence type="ECO:0000313" key="1">
    <source>
        <dbReference type="EMBL" id="OIN60446.1"/>
    </source>
</evidence>
<protein>
    <recommendedName>
        <fullName evidence="3">SnoaL-like domain-containing protein</fullName>
    </recommendedName>
</protein>
<dbReference type="SUPFAM" id="SSF54427">
    <property type="entry name" value="NTF2-like"/>
    <property type="match status" value="1"/>
</dbReference>
<sequence length="138" mass="15805">MLFRVLLLICWLSACRPESEADRQQAQAANLMLTRTLHSRLNQHAWTGLDSLFAPTVRYRGRLLGETELEVPRAECLTQFRRMLQTARSDTLVLRQIYPAGKYHVIVEGVTTSPADTARSVCLIYTIEHQRISRVCAY</sequence>
<organism evidence="1 2">
    <name type="scientific">Arsenicibacter rosenii</name>
    <dbReference type="NCBI Taxonomy" id="1750698"/>
    <lineage>
        <taxon>Bacteria</taxon>
        <taxon>Pseudomonadati</taxon>
        <taxon>Bacteroidota</taxon>
        <taxon>Cytophagia</taxon>
        <taxon>Cytophagales</taxon>
        <taxon>Spirosomataceae</taxon>
        <taxon>Arsenicibacter</taxon>
    </lineage>
</organism>
<evidence type="ECO:0000313" key="2">
    <source>
        <dbReference type="Proteomes" id="UP000181790"/>
    </source>
</evidence>
<dbReference type="Gene3D" id="3.10.450.50">
    <property type="match status" value="1"/>
</dbReference>